<dbReference type="RefSeq" id="WP_025435333.1">
    <property type="nucleotide sequence ID" value="NZ_CP007452.1"/>
</dbReference>
<gene>
    <name evidence="1" type="ORF">EAL2_c10230</name>
</gene>
<dbReference type="HOGENOM" id="CLU_142081_0_0_9"/>
<sequence length="106" mass="12447">MKKTVHNKLVRDRIPEIIEKSGKRAVTEILSDEEYMELLNKKLMEEVQEYIESGTLEELADIGEVMHAIMDLKGITIEEFQRVRMEKLEQRGGFKEKILLKEVIED</sequence>
<dbReference type="AlphaFoldDB" id="W8TJD3"/>
<reference evidence="1 2" key="1">
    <citation type="journal article" date="2014" name="Genome Announc.">
        <title>Complete Genome Sequence of Amino Acid-Utilizing Eubacterium acidaminophilum al-2 (DSM 3953).</title>
        <authorList>
            <person name="Poehlein A."/>
            <person name="Andreesen J.R."/>
            <person name="Daniel R."/>
        </authorList>
    </citation>
    <scope>NUCLEOTIDE SEQUENCE [LARGE SCALE GENOMIC DNA]</scope>
    <source>
        <strain evidence="1 2">DSM 3953</strain>
    </source>
</reference>
<evidence type="ECO:0000313" key="1">
    <source>
        <dbReference type="EMBL" id="AHM56322.1"/>
    </source>
</evidence>
<organism evidence="1 2">
    <name type="scientific">Peptoclostridium acidaminophilum DSM 3953</name>
    <dbReference type="NCBI Taxonomy" id="1286171"/>
    <lineage>
        <taxon>Bacteria</taxon>
        <taxon>Bacillati</taxon>
        <taxon>Bacillota</taxon>
        <taxon>Clostridia</taxon>
        <taxon>Peptostreptococcales</taxon>
        <taxon>Peptoclostridiaceae</taxon>
        <taxon>Peptoclostridium</taxon>
    </lineage>
</organism>
<dbReference type="eggNOG" id="COG4997">
    <property type="taxonomic scope" value="Bacteria"/>
</dbReference>
<evidence type="ECO:0000313" key="2">
    <source>
        <dbReference type="Proteomes" id="UP000019591"/>
    </source>
</evidence>
<dbReference type="OrthoDB" id="9813491at2"/>
<dbReference type="STRING" id="1286171.EAL2_c10230"/>
<dbReference type="Proteomes" id="UP000019591">
    <property type="component" value="Chromosome"/>
</dbReference>
<dbReference type="KEGG" id="eac:EAL2_c10230"/>
<proteinExistence type="predicted"/>
<dbReference type="CDD" id="cd11532">
    <property type="entry name" value="NTP-PPase_COG4997"/>
    <property type="match status" value="1"/>
</dbReference>
<protein>
    <recommendedName>
        <fullName evidence="3">Phosphoribosyl-ATP pyrophosphohydrolase</fullName>
    </recommendedName>
</protein>
<name>W8TJD3_PEPAC</name>
<dbReference type="PATRIC" id="fig|1286171.3.peg.973"/>
<keyword evidence="2" id="KW-1185">Reference proteome</keyword>
<accession>W8TJD3</accession>
<dbReference type="InterPro" id="IPR038735">
    <property type="entry name" value="MSMEG_1276-like_NTP-PPase_dom"/>
</dbReference>
<dbReference type="EMBL" id="CP007452">
    <property type="protein sequence ID" value="AHM56322.1"/>
    <property type="molecule type" value="Genomic_DNA"/>
</dbReference>
<evidence type="ECO:0008006" key="3">
    <source>
        <dbReference type="Google" id="ProtNLM"/>
    </source>
</evidence>